<keyword evidence="3" id="KW-1185">Reference proteome</keyword>
<proteinExistence type="predicted"/>
<dbReference type="EMBL" id="FJOG01000022">
    <property type="protein sequence ID" value="CZR62996.1"/>
    <property type="molecule type" value="Genomic_DNA"/>
</dbReference>
<feature type="compositionally biased region" description="Polar residues" evidence="1">
    <location>
        <begin position="49"/>
        <end position="61"/>
    </location>
</feature>
<name>A0A1L7XDD2_9HELO</name>
<dbReference type="AlphaFoldDB" id="A0A1L7XDD2"/>
<evidence type="ECO:0000313" key="3">
    <source>
        <dbReference type="Proteomes" id="UP000184330"/>
    </source>
</evidence>
<evidence type="ECO:0000256" key="1">
    <source>
        <dbReference type="SAM" id="MobiDB-lite"/>
    </source>
</evidence>
<feature type="region of interest" description="Disordered" evidence="1">
    <location>
        <begin position="1"/>
        <end position="93"/>
    </location>
</feature>
<reference evidence="2 3" key="1">
    <citation type="submission" date="2016-03" db="EMBL/GenBank/DDBJ databases">
        <authorList>
            <person name="Ploux O."/>
        </authorList>
    </citation>
    <scope>NUCLEOTIDE SEQUENCE [LARGE SCALE GENOMIC DNA]</scope>
    <source>
        <strain evidence="2 3">UAMH 11012</strain>
    </source>
</reference>
<gene>
    <name evidence="2" type="ORF">PAC_12893</name>
</gene>
<evidence type="ECO:0000313" key="2">
    <source>
        <dbReference type="EMBL" id="CZR62996.1"/>
    </source>
</evidence>
<dbReference type="Proteomes" id="UP000184330">
    <property type="component" value="Unassembled WGS sequence"/>
</dbReference>
<sequence length="169" mass="19144">MSRTQPDIDAILPTPPLHQPPPTPHQAKWVRPDVPLGIPAPSAPAPQVTKYNNAFAASTPTLHPDPYYKPKASRNEFRPYPNVPDEENKPYDDEEYRRFEENRARSRLGHHAYSLSSNNLGVRVGDKVFDNGLKPMERRRGLPGPVIEEKKSSVARWVEKAKAMFGKKK</sequence>
<accession>A0A1L7XDD2</accession>
<organism evidence="2 3">
    <name type="scientific">Phialocephala subalpina</name>
    <dbReference type="NCBI Taxonomy" id="576137"/>
    <lineage>
        <taxon>Eukaryota</taxon>
        <taxon>Fungi</taxon>
        <taxon>Dikarya</taxon>
        <taxon>Ascomycota</taxon>
        <taxon>Pezizomycotina</taxon>
        <taxon>Leotiomycetes</taxon>
        <taxon>Helotiales</taxon>
        <taxon>Mollisiaceae</taxon>
        <taxon>Phialocephala</taxon>
        <taxon>Phialocephala fortinii species complex</taxon>
    </lineage>
</organism>
<protein>
    <submittedName>
        <fullName evidence="2">Uncharacterized protein</fullName>
    </submittedName>
</protein>
<feature type="compositionally biased region" description="Pro residues" evidence="1">
    <location>
        <begin position="13"/>
        <end position="24"/>
    </location>
</feature>